<gene>
    <name evidence="3" type="ORF">TrVE_jg13757</name>
</gene>
<reference evidence="4" key="1">
    <citation type="journal article" date="2023" name="Commun. Biol.">
        <title>Genome analysis of Parmales, the sister group of diatoms, reveals the evolutionary specialization of diatoms from phago-mixotrophs to photoautotrophs.</title>
        <authorList>
            <person name="Ban H."/>
            <person name="Sato S."/>
            <person name="Yoshikawa S."/>
            <person name="Yamada K."/>
            <person name="Nakamura Y."/>
            <person name="Ichinomiya M."/>
            <person name="Sato N."/>
            <person name="Blanc-Mathieu R."/>
            <person name="Endo H."/>
            <person name="Kuwata A."/>
            <person name="Ogata H."/>
        </authorList>
    </citation>
    <scope>NUCLEOTIDE SEQUENCE [LARGE SCALE GENOMIC DNA]</scope>
    <source>
        <strain evidence="4">NIES 3699</strain>
    </source>
</reference>
<evidence type="ECO:0000256" key="2">
    <source>
        <dbReference type="SAM" id="MobiDB-lite"/>
    </source>
</evidence>
<evidence type="ECO:0000313" key="4">
    <source>
        <dbReference type="Proteomes" id="UP001165160"/>
    </source>
</evidence>
<feature type="region of interest" description="Disordered" evidence="2">
    <location>
        <begin position="1228"/>
        <end position="1255"/>
    </location>
</feature>
<dbReference type="Gene3D" id="1.25.10.10">
    <property type="entry name" value="Leucine-rich Repeat Variant"/>
    <property type="match status" value="1"/>
</dbReference>
<evidence type="ECO:0008006" key="5">
    <source>
        <dbReference type="Google" id="ProtNLM"/>
    </source>
</evidence>
<accession>A0A9W7CJP1</accession>
<dbReference type="InterPro" id="IPR024095">
    <property type="entry name" value="Vesicle_P115"/>
</dbReference>
<dbReference type="EMBL" id="BRXX01000364">
    <property type="protein sequence ID" value="GMI07431.1"/>
    <property type="molecule type" value="Genomic_DNA"/>
</dbReference>
<protein>
    <recommendedName>
        <fullName evidence="5">Vesicle tethering protein Uso1/P115-like head domain-containing protein</fullName>
    </recommendedName>
</protein>
<organism evidence="3 4">
    <name type="scientific">Triparma verrucosa</name>
    <dbReference type="NCBI Taxonomy" id="1606542"/>
    <lineage>
        <taxon>Eukaryota</taxon>
        <taxon>Sar</taxon>
        <taxon>Stramenopiles</taxon>
        <taxon>Ochrophyta</taxon>
        <taxon>Bolidophyceae</taxon>
        <taxon>Parmales</taxon>
        <taxon>Triparmaceae</taxon>
        <taxon>Triparma</taxon>
    </lineage>
</organism>
<evidence type="ECO:0000256" key="1">
    <source>
        <dbReference type="SAM" id="Coils"/>
    </source>
</evidence>
<dbReference type="InterPro" id="IPR016024">
    <property type="entry name" value="ARM-type_fold"/>
</dbReference>
<comment type="caution">
    <text evidence="3">The sequence shown here is derived from an EMBL/GenBank/DDBJ whole genome shotgun (WGS) entry which is preliminary data.</text>
</comment>
<dbReference type="InterPro" id="IPR011989">
    <property type="entry name" value="ARM-like"/>
</dbReference>
<evidence type="ECO:0000313" key="3">
    <source>
        <dbReference type="EMBL" id="GMI07431.1"/>
    </source>
</evidence>
<dbReference type="PANTHER" id="PTHR10013">
    <property type="entry name" value="GENERAL VESICULAR TRANSPORT FACTOR P115"/>
    <property type="match status" value="1"/>
</dbReference>
<feature type="compositionally biased region" description="Polar residues" evidence="2">
    <location>
        <begin position="911"/>
        <end position="920"/>
    </location>
</feature>
<dbReference type="GO" id="GO:0048193">
    <property type="term" value="P:Golgi vesicle transport"/>
    <property type="evidence" value="ECO:0007669"/>
    <property type="project" value="InterPro"/>
</dbReference>
<keyword evidence="4" id="KW-1185">Reference proteome</keyword>
<feature type="coiled-coil region" evidence="1">
    <location>
        <begin position="715"/>
        <end position="877"/>
    </location>
</feature>
<dbReference type="SUPFAM" id="SSF48371">
    <property type="entry name" value="ARM repeat"/>
    <property type="match status" value="1"/>
</dbReference>
<feature type="region of interest" description="Disordered" evidence="2">
    <location>
        <begin position="902"/>
        <end position="926"/>
    </location>
</feature>
<dbReference type="Proteomes" id="UP001165160">
    <property type="component" value="Unassembled WGS sequence"/>
</dbReference>
<keyword evidence="1" id="KW-0175">Coiled coil</keyword>
<feature type="region of interest" description="Disordered" evidence="2">
    <location>
        <begin position="295"/>
        <end position="315"/>
    </location>
</feature>
<feature type="non-terminal residue" evidence="3">
    <location>
        <position position="1334"/>
    </location>
</feature>
<dbReference type="PANTHER" id="PTHR10013:SF0">
    <property type="entry name" value="GENERAL VESICULAR TRANSPORT FACTOR P115"/>
    <property type="match status" value="1"/>
</dbReference>
<name>A0A9W7CJP1_9STRA</name>
<sequence length="1334" mass="143623">MTTPSSPTMLIDRLVNASDGADARSTIAECCAVLSSAGTDEEFDSLAKSFLDDVQFLADSLSLLTDCRLSTGTFVSEGSSEICQLFIQLLTSPLTTSHTRSSLAASVLSYTTESGTNQTRGIVASLLDMLFDRDNVVNDIVARTLCVQLLTILFNLKSSQFESSVISTPSGLNRLVDLLTADESVCEESVRNEIILLLTGMAEASEIVRKLVAFSEGFDRLFSIIQHEGGLTGGSIVVHDCLVLSTYLARDDGVTLFFQSIPATTTIPDLLEVEKGEAWVYRQVTNGQDDDDAHIASLLGGSDASGPQKSPTKAALKPDEVKIMLRAIEILRAIILDGPSNDKASRQSYLVKNSQLMAKLYALATPATPTESPYDATPPPSVVSAALDLLKVLCDGAPEEVKSVVGRCTSDLLQMAISNSAASPNAVSALRSVLMTEVASTLILHALAPPPPMDDEGFDSPPPPPPIVMEIITNLAKKQNKDFNFVGACGAMTELLACGGEAAKEMLLRIPVGDGTLVSFLLREIESGGDAKEAMLTMLIEWCSGCNTAVRSVLSSVESVDTTLKTIKAGGFNGALCCLLVGVWLCDFGEGEGGGWSSNTVMELIKGRVGVGNLTKSLEEYRGKKGDWYDNLLDKIRRRIVSEVTSSNGDAGVDGEDEGVGAIVNTLQQQVEELTKQLNEEGIKRAGAEEVARTLKSKLKVVMGDNDLSKDTESEVKLELARKEEEVRLKKVEEDMGSKVKDLEEQLERKESELAGLAQMCATLEESQNQGVAAAGNANANANVNANAGEGGSREELAKANAKIEDLKKKLRSGDEWMKMAQASLEELGGLNAELEAKLANSGRTDSEAEREVDRIKEAAKEEKALFELKLQESGKEIASLRENAKKTDEWMISAQSALEKAAKEKEEWSNHSTNGSQGESDGEEMASLKAEIEGLKTNASAADAWMTSASENIAGLMKEKEELLAKLEEASQVKPTETGEEAEGVEKLQSEIEILRTNAAAADQWMTQASATISSITKEKDEFVNLVAKMEEENSEIMALLEQEKADLETKLAAVPPASPERFDSVDLGTSSPTPSREQDKIFLAKIEKLEDDLKIARDENSQVEMRGEKLKEAMIAKDDWMSKAQERMEALQEEVEGLEGEKSGLEGEIEVLKENAKKADAWMKSAIDNLTVLAKEKEELLAKIECMGKSDKEVAGLKAEIDSLKVSLKAADEKVVGLAKEKEELAKAAPSDVNDASSLFGAPPTVENDNSEEVTSLKAEIETLKENAKAADDWMKAASENLAGIAKEKEDLISKLSLGDKEAASFKAEIETLKSNAKAADDWMKAANESLA</sequence>
<feature type="coiled-coil region" evidence="1">
    <location>
        <begin position="1014"/>
        <end position="1052"/>
    </location>
</feature>
<proteinExistence type="predicted"/>
<feature type="coiled-coil region" evidence="1">
    <location>
        <begin position="947"/>
        <end position="974"/>
    </location>
</feature>